<comment type="caution">
    <text evidence="1">The sequence shown here is derived from an EMBL/GenBank/DDBJ whole genome shotgun (WGS) entry which is preliminary data.</text>
</comment>
<proteinExistence type="predicted"/>
<dbReference type="Proteomes" id="UP001237780">
    <property type="component" value="Unassembled WGS sequence"/>
</dbReference>
<name>A0ABU0SA26_9HYPH</name>
<organism evidence="1 2">
    <name type="scientific">Phyllobacterium ifriqiyense</name>
    <dbReference type="NCBI Taxonomy" id="314238"/>
    <lineage>
        <taxon>Bacteria</taxon>
        <taxon>Pseudomonadati</taxon>
        <taxon>Pseudomonadota</taxon>
        <taxon>Alphaproteobacteria</taxon>
        <taxon>Hyphomicrobiales</taxon>
        <taxon>Phyllobacteriaceae</taxon>
        <taxon>Phyllobacterium</taxon>
    </lineage>
</organism>
<gene>
    <name evidence="1" type="ORF">QFZ34_002508</name>
</gene>
<accession>A0ABU0SA26</accession>
<dbReference type="EMBL" id="JAUSZT010000003">
    <property type="protein sequence ID" value="MDQ0997326.1"/>
    <property type="molecule type" value="Genomic_DNA"/>
</dbReference>
<reference evidence="1 2" key="1">
    <citation type="submission" date="2023-07" db="EMBL/GenBank/DDBJ databases">
        <title>Comparative genomics of wheat-associated soil bacteria to identify genetic determinants of phenazine resistance.</title>
        <authorList>
            <person name="Mouncey N."/>
        </authorList>
    </citation>
    <scope>NUCLEOTIDE SEQUENCE [LARGE SCALE GENOMIC DNA]</scope>
    <source>
        <strain evidence="1 2">W4I11</strain>
    </source>
</reference>
<evidence type="ECO:0000313" key="2">
    <source>
        <dbReference type="Proteomes" id="UP001237780"/>
    </source>
</evidence>
<evidence type="ECO:0000313" key="1">
    <source>
        <dbReference type="EMBL" id="MDQ0997326.1"/>
    </source>
</evidence>
<sequence length="95" mass="10403">MTSVACLSRNSRMIALIRNLSASLLRNTVARPGILLGNYAAPAQKCTFNDYNFTAMHSSYAFIAIVALQKEAYVAISHRGTPPILPRWLFPSGGF</sequence>
<keyword evidence="2" id="KW-1185">Reference proteome</keyword>
<protein>
    <submittedName>
        <fullName evidence="1">Uncharacterized protein</fullName>
    </submittedName>
</protein>